<dbReference type="InterPro" id="IPR004358">
    <property type="entry name" value="Sig_transdc_His_kin-like_C"/>
</dbReference>
<evidence type="ECO:0000256" key="3">
    <source>
        <dbReference type="ARBA" id="ARBA00012438"/>
    </source>
</evidence>
<evidence type="ECO:0000256" key="8">
    <source>
        <dbReference type="ARBA" id="ARBA00022989"/>
    </source>
</evidence>
<comment type="catalytic activity">
    <reaction evidence="1">
        <text>ATP + protein L-histidine = ADP + protein N-phospho-L-histidine.</text>
        <dbReference type="EC" id="2.7.13.3"/>
    </reaction>
</comment>
<dbReference type="Pfam" id="PF02518">
    <property type="entry name" value="HATPase_c"/>
    <property type="match status" value="1"/>
</dbReference>
<evidence type="ECO:0000259" key="11">
    <source>
        <dbReference type="PROSITE" id="PS50109"/>
    </source>
</evidence>
<dbReference type="InterPro" id="IPR003661">
    <property type="entry name" value="HisK_dim/P_dom"/>
</dbReference>
<dbReference type="GO" id="GO:0000155">
    <property type="term" value="F:phosphorelay sensor kinase activity"/>
    <property type="evidence" value="ECO:0007669"/>
    <property type="project" value="InterPro"/>
</dbReference>
<dbReference type="InterPro" id="IPR050428">
    <property type="entry name" value="TCS_sensor_his_kinase"/>
</dbReference>
<dbReference type="CDD" id="cd00082">
    <property type="entry name" value="HisKA"/>
    <property type="match status" value="1"/>
</dbReference>
<dbReference type="InterPro" id="IPR036890">
    <property type="entry name" value="HATPase_C_sf"/>
</dbReference>
<keyword evidence="8" id="KW-1133">Transmembrane helix</keyword>
<gene>
    <name evidence="12" type="ORF">KK488_13090</name>
</gene>
<comment type="subcellular location">
    <subcellularLocation>
        <location evidence="2">Membrane</location>
        <topology evidence="2">Multi-pass membrane protein</topology>
    </subcellularLocation>
</comment>
<evidence type="ECO:0000256" key="4">
    <source>
        <dbReference type="ARBA" id="ARBA00022553"/>
    </source>
</evidence>
<dbReference type="PRINTS" id="PR00344">
    <property type="entry name" value="BCTRLSENSOR"/>
</dbReference>
<evidence type="ECO:0000256" key="2">
    <source>
        <dbReference type="ARBA" id="ARBA00004141"/>
    </source>
</evidence>
<evidence type="ECO:0000256" key="6">
    <source>
        <dbReference type="ARBA" id="ARBA00022692"/>
    </source>
</evidence>
<protein>
    <recommendedName>
        <fullName evidence="3">histidine kinase</fullName>
        <ecNumber evidence="3">2.7.13.3</ecNumber>
    </recommendedName>
</protein>
<feature type="domain" description="Histidine kinase" evidence="11">
    <location>
        <begin position="139"/>
        <end position="321"/>
    </location>
</feature>
<reference evidence="12" key="1">
    <citation type="submission" date="2021-05" db="EMBL/GenBank/DDBJ databases">
        <title>Genome of Sphingobium sp. strain.</title>
        <authorList>
            <person name="Fan R."/>
        </authorList>
    </citation>
    <scope>NUCLEOTIDE SEQUENCE</scope>
    <source>
        <strain evidence="12">H33</strain>
    </source>
</reference>
<evidence type="ECO:0000313" key="12">
    <source>
        <dbReference type="EMBL" id="MBT2187883.1"/>
    </source>
</evidence>
<evidence type="ECO:0000256" key="5">
    <source>
        <dbReference type="ARBA" id="ARBA00022679"/>
    </source>
</evidence>
<keyword evidence="5" id="KW-0808">Transferase</keyword>
<evidence type="ECO:0000256" key="9">
    <source>
        <dbReference type="ARBA" id="ARBA00023012"/>
    </source>
</evidence>
<dbReference type="InterPro" id="IPR036097">
    <property type="entry name" value="HisK_dim/P_sf"/>
</dbReference>
<name>A0A9X1DD85_9SPHN</name>
<keyword evidence="10" id="KW-0472">Membrane</keyword>
<dbReference type="AlphaFoldDB" id="A0A9X1DD85"/>
<dbReference type="Gene3D" id="1.10.287.130">
    <property type="match status" value="1"/>
</dbReference>
<dbReference type="Gene3D" id="3.30.565.10">
    <property type="entry name" value="Histidine kinase-like ATPase, C-terminal domain"/>
    <property type="match status" value="1"/>
</dbReference>
<sequence length="337" mass="36019">MKGSDSIVGRLTLSLTLVALIGALLLLLFIGIEYRMSFAELSDASALPAIIHELTEHVVIPMLLLATPMTLTGLWAIRRALKPLEEAARKIDAAQGQSRGVRVEVESLPLEAKPFARSVNALLDRVDVAAAMHEAFAADIAHELRTPLTLLSLELDQLDGAKSEQLRLDVGAMRRLIDQLMLLAQVDAERAAHTSPTPVDLVELAGDVVAQMAPAALADGRQIELNGENSGVVPGRREAIAAALRNLVENALRVTPAGDTVVVLADRPGELAVRDGGEGLSPERLDILVQRLRRADHASSNGAGLGLAIVARIMAAHGGRLVTNPDRRELRLIFPLC</sequence>
<evidence type="ECO:0000256" key="1">
    <source>
        <dbReference type="ARBA" id="ARBA00000085"/>
    </source>
</evidence>
<keyword evidence="6" id="KW-0812">Transmembrane</keyword>
<comment type="caution">
    <text evidence="12">The sequence shown here is derived from an EMBL/GenBank/DDBJ whole genome shotgun (WGS) entry which is preliminary data.</text>
</comment>
<dbReference type="EMBL" id="JAHGAW010000008">
    <property type="protein sequence ID" value="MBT2187883.1"/>
    <property type="molecule type" value="Genomic_DNA"/>
</dbReference>
<dbReference type="SUPFAM" id="SSF47384">
    <property type="entry name" value="Homodimeric domain of signal transducing histidine kinase"/>
    <property type="match status" value="1"/>
</dbReference>
<keyword evidence="7 12" id="KW-0418">Kinase</keyword>
<dbReference type="Pfam" id="PF00512">
    <property type="entry name" value="HisKA"/>
    <property type="match status" value="1"/>
</dbReference>
<dbReference type="RefSeq" id="WP_214624135.1">
    <property type="nucleotide sequence ID" value="NZ_JAHGAW010000008.1"/>
</dbReference>
<dbReference type="PROSITE" id="PS50109">
    <property type="entry name" value="HIS_KIN"/>
    <property type="match status" value="1"/>
</dbReference>
<proteinExistence type="predicted"/>
<dbReference type="PANTHER" id="PTHR45436:SF15">
    <property type="entry name" value="SENSOR HISTIDINE KINASE CUSS"/>
    <property type="match status" value="1"/>
</dbReference>
<dbReference type="SMART" id="SM00388">
    <property type="entry name" value="HisKA"/>
    <property type="match status" value="1"/>
</dbReference>
<dbReference type="GO" id="GO:0005886">
    <property type="term" value="C:plasma membrane"/>
    <property type="evidence" value="ECO:0007669"/>
    <property type="project" value="TreeGrafter"/>
</dbReference>
<dbReference type="CDD" id="cd00075">
    <property type="entry name" value="HATPase"/>
    <property type="match status" value="1"/>
</dbReference>
<evidence type="ECO:0000256" key="10">
    <source>
        <dbReference type="ARBA" id="ARBA00023136"/>
    </source>
</evidence>
<dbReference type="PANTHER" id="PTHR45436">
    <property type="entry name" value="SENSOR HISTIDINE KINASE YKOH"/>
    <property type="match status" value="1"/>
</dbReference>
<dbReference type="Proteomes" id="UP001138757">
    <property type="component" value="Unassembled WGS sequence"/>
</dbReference>
<accession>A0A9X1DD85</accession>
<dbReference type="EC" id="2.7.13.3" evidence="3"/>
<organism evidence="12 13">
    <name type="scientific">Sphingobium nicotianae</name>
    <dbReference type="NCBI Taxonomy" id="2782607"/>
    <lineage>
        <taxon>Bacteria</taxon>
        <taxon>Pseudomonadati</taxon>
        <taxon>Pseudomonadota</taxon>
        <taxon>Alphaproteobacteria</taxon>
        <taxon>Sphingomonadales</taxon>
        <taxon>Sphingomonadaceae</taxon>
        <taxon>Sphingobium</taxon>
    </lineage>
</organism>
<keyword evidence="4" id="KW-0597">Phosphoprotein</keyword>
<evidence type="ECO:0000256" key="7">
    <source>
        <dbReference type="ARBA" id="ARBA00022777"/>
    </source>
</evidence>
<keyword evidence="13" id="KW-1185">Reference proteome</keyword>
<dbReference type="InterPro" id="IPR005467">
    <property type="entry name" value="His_kinase_dom"/>
</dbReference>
<dbReference type="SMART" id="SM00387">
    <property type="entry name" value="HATPase_c"/>
    <property type="match status" value="1"/>
</dbReference>
<evidence type="ECO:0000313" key="13">
    <source>
        <dbReference type="Proteomes" id="UP001138757"/>
    </source>
</evidence>
<dbReference type="SUPFAM" id="SSF55874">
    <property type="entry name" value="ATPase domain of HSP90 chaperone/DNA topoisomerase II/histidine kinase"/>
    <property type="match status" value="1"/>
</dbReference>
<keyword evidence="9" id="KW-0902">Two-component regulatory system</keyword>
<dbReference type="InterPro" id="IPR003594">
    <property type="entry name" value="HATPase_dom"/>
</dbReference>